<evidence type="ECO:0000313" key="3">
    <source>
        <dbReference type="Proteomes" id="UP000646911"/>
    </source>
</evidence>
<evidence type="ECO:0000259" key="1">
    <source>
        <dbReference type="PROSITE" id="PS50943"/>
    </source>
</evidence>
<dbReference type="SUPFAM" id="SSF47413">
    <property type="entry name" value="lambda repressor-like DNA-binding domains"/>
    <property type="match status" value="1"/>
</dbReference>
<dbReference type="RefSeq" id="WP_186956892.1">
    <property type="nucleotide sequence ID" value="NZ_JACOFX010000025.1"/>
</dbReference>
<evidence type="ECO:0000313" key="2">
    <source>
        <dbReference type="EMBL" id="MBC3911182.1"/>
    </source>
</evidence>
<gene>
    <name evidence="2" type="ORF">H8L47_26775</name>
</gene>
<dbReference type="CDD" id="cd00093">
    <property type="entry name" value="HTH_XRE"/>
    <property type="match status" value="1"/>
</dbReference>
<dbReference type="SMART" id="SM00530">
    <property type="entry name" value="HTH_XRE"/>
    <property type="match status" value="1"/>
</dbReference>
<dbReference type="Gene3D" id="1.10.260.40">
    <property type="entry name" value="lambda repressor-like DNA-binding domains"/>
    <property type="match status" value="1"/>
</dbReference>
<proteinExistence type="predicted"/>
<organism evidence="2 3">
    <name type="scientific">Undibacterium umbellatum</name>
    <dbReference type="NCBI Taxonomy" id="2762300"/>
    <lineage>
        <taxon>Bacteria</taxon>
        <taxon>Pseudomonadati</taxon>
        <taxon>Pseudomonadota</taxon>
        <taxon>Betaproteobacteria</taxon>
        <taxon>Burkholderiales</taxon>
        <taxon>Oxalobacteraceae</taxon>
        <taxon>Undibacterium</taxon>
    </lineage>
</organism>
<name>A0ABR6ZHH8_9BURK</name>
<dbReference type="EMBL" id="JACOFX010000025">
    <property type="protein sequence ID" value="MBC3911182.1"/>
    <property type="molecule type" value="Genomic_DNA"/>
</dbReference>
<reference evidence="2 3" key="1">
    <citation type="submission" date="2020-08" db="EMBL/GenBank/DDBJ databases">
        <title>Novel species isolated from subtropical streams in China.</title>
        <authorList>
            <person name="Lu H."/>
        </authorList>
    </citation>
    <scope>NUCLEOTIDE SEQUENCE [LARGE SCALE GENOMIC DNA]</scope>
    <source>
        <strain evidence="2 3">NL8W</strain>
    </source>
</reference>
<accession>A0ABR6ZHH8</accession>
<dbReference type="Proteomes" id="UP000646911">
    <property type="component" value="Unassembled WGS sequence"/>
</dbReference>
<dbReference type="InterPro" id="IPR010982">
    <property type="entry name" value="Lambda_DNA-bd_dom_sf"/>
</dbReference>
<feature type="domain" description="HTH cro/C1-type" evidence="1">
    <location>
        <begin position="35"/>
        <end position="89"/>
    </location>
</feature>
<protein>
    <submittedName>
        <fullName evidence="2">Helix-turn-helix domain-containing protein</fullName>
    </submittedName>
</protein>
<keyword evidence="3" id="KW-1185">Reference proteome</keyword>
<dbReference type="Pfam" id="PF01381">
    <property type="entry name" value="HTH_3"/>
    <property type="match status" value="1"/>
</dbReference>
<comment type="caution">
    <text evidence="2">The sequence shown here is derived from an EMBL/GenBank/DDBJ whole genome shotgun (WGS) entry which is preliminary data.</text>
</comment>
<dbReference type="PROSITE" id="PS50943">
    <property type="entry name" value="HTH_CROC1"/>
    <property type="match status" value="1"/>
</dbReference>
<sequence>MDKRRNPLPKEVAREQRKQFYEDLTSGKLTLQESIKKMRAISGLTQPEFAKHRGVNVKLIRALEAGTANPTIKSLNQIADIFGLEVTLREKVSTNDSH</sequence>
<dbReference type="InterPro" id="IPR001387">
    <property type="entry name" value="Cro/C1-type_HTH"/>
</dbReference>